<dbReference type="Pfam" id="PF25790">
    <property type="entry name" value="BCD1"/>
    <property type="match status" value="1"/>
</dbReference>
<feature type="region of interest" description="Disordered" evidence="7">
    <location>
        <begin position="340"/>
        <end position="425"/>
    </location>
</feature>
<dbReference type="InterPro" id="IPR051639">
    <property type="entry name" value="BCD1"/>
</dbReference>
<feature type="compositionally biased region" description="Acidic residues" evidence="7">
    <location>
        <begin position="375"/>
        <end position="394"/>
    </location>
</feature>
<evidence type="ECO:0000256" key="3">
    <source>
        <dbReference type="ARBA" id="ARBA00022833"/>
    </source>
</evidence>
<dbReference type="PANTHER" id="PTHR13483">
    <property type="entry name" value="BOX C_D SNORNA PROTEIN 1-RELATED"/>
    <property type="match status" value="1"/>
</dbReference>
<keyword evidence="10" id="KW-1185">Reference proteome</keyword>
<dbReference type="SUPFAM" id="SSF144232">
    <property type="entry name" value="HIT/MYND zinc finger-like"/>
    <property type="match status" value="1"/>
</dbReference>
<dbReference type="GO" id="GO:0000463">
    <property type="term" value="P:maturation of LSU-rRNA from tricistronic rRNA transcript (SSU-rRNA, 5.8S rRNA, LSU-rRNA)"/>
    <property type="evidence" value="ECO:0007669"/>
    <property type="project" value="TreeGrafter"/>
</dbReference>
<evidence type="ECO:0000256" key="4">
    <source>
        <dbReference type="ARBA" id="ARBA00049598"/>
    </source>
</evidence>
<feature type="domain" description="HIT-type" evidence="8">
    <location>
        <begin position="10"/>
        <end position="44"/>
    </location>
</feature>
<name>A0A9P4XHD7_9HYPO</name>
<dbReference type="PANTHER" id="PTHR13483:SF11">
    <property type="entry name" value="ZINC FINGER HIT DOMAIN-CONTAINING PROTEIN 3"/>
    <property type="match status" value="1"/>
</dbReference>
<dbReference type="AlphaFoldDB" id="A0A9P4XHD7"/>
<evidence type="ECO:0000256" key="6">
    <source>
        <dbReference type="PROSITE-ProRule" id="PRU00453"/>
    </source>
</evidence>
<comment type="function">
    <text evidence="4">Required for box C/D snoRNAs accumulation involved in snoRNA processing, snoRNA transport to the nucleolus and ribosome biogenesis.</text>
</comment>
<evidence type="ECO:0000256" key="1">
    <source>
        <dbReference type="ARBA" id="ARBA00022723"/>
    </source>
</evidence>
<comment type="similarity">
    <text evidence="5">Belongs to the BCD1 family.</text>
</comment>
<dbReference type="InterPro" id="IPR057721">
    <property type="entry name" value="BCD1_alpha/beta"/>
</dbReference>
<dbReference type="Pfam" id="PF04438">
    <property type="entry name" value="zf-HIT"/>
    <property type="match status" value="1"/>
</dbReference>
<proteinExistence type="inferred from homology"/>
<dbReference type="GO" id="GO:0008270">
    <property type="term" value="F:zinc ion binding"/>
    <property type="evidence" value="ECO:0007669"/>
    <property type="project" value="UniProtKB-UniRule"/>
</dbReference>
<gene>
    <name evidence="9" type="ORF">CFAM422_005882</name>
</gene>
<dbReference type="EMBL" id="QLNT01000009">
    <property type="protein sequence ID" value="KAF3072247.1"/>
    <property type="molecule type" value="Genomic_DNA"/>
</dbReference>
<feature type="compositionally biased region" description="Basic and acidic residues" evidence="7">
    <location>
        <begin position="359"/>
        <end position="374"/>
    </location>
</feature>
<reference evidence="9 10" key="1">
    <citation type="submission" date="2018-06" db="EMBL/GenBank/DDBJ databases">
        <title>Genome analysis of cellulolytic fungus Trichoderma lentiforme CFAM-422.</title>
        <authorList>
            <person name="Steindorff A.S."/>
            <person name="Formighieri E.F."/>
            <person name="Midorikawa G.E.O."/>
            <person name="Tamietti M.S."/>
            <person name="Ramos E.Z."/>
            <person name="Silva A.S."/>
            <person name="Bon E.P.S."/>
            <person name="Mendes T.D."/>
            <person name="Damaso M.C.T."/>
            <person name="Favaro L.C.L."/>
        </authorList>
    </citation>
    <scope>NUCLEOTIDE SEQUENCE [LARGE SCALE GENOMIC DNA]</scope>
    <source>
        <strain evidence="9 10">CFAM-422</strain>
    </source>
</reference>
<dbReference type="Proteomes" id="UP000801864">
    <property type="component" value="Unassembled WGS sequence"/>
</dbReference>
<dbReference type="InterPro" id="IPR007529">
    <property type="entry name" value="Znf_HIT"/>
</dbReference>
<keyword evidence="3" id="KW-0862">Zinc</keyword>
<comment type="caution">
    <text evidence="9">The sequence shown here is derived from an EMBL/GenBank/DDBJ whole genome shotgun (WGS) entry which is preliminary data.</text>
</comment>
<keyword evidence="1" id="KW-0479">Metal-binding</keyword>
<sequence>MADAVLTSLCGICHICPPKYKCPRCNIATCSLKCITTHKAWSQCSGERDQTAYVTKSKLATAAGIDHDYNFLHSIEMASERAERVLVEDKGIIQKDELRPLTVEEVRWKVGRDGRKRKVLITRVLKQSKERLADKLLASKLKKLNTVVVSAPQGMTRQKENNTTISRKSGRINWQVEWFTFDKDPNDTNKTNKSRVLSKLSDDVPLYVGYNSLLESQAKTEGKVQKRSYRGVAQNPSTAHWQLANDSIQDPQTGSWISIRTASIDAWPREHDELQRRQFQFFLESAQKRSNQLVTLTPIPSEECLRDVLSNTKVFEFPAIYVLREGEALPAGFVLGPKDAVAGHEDQQRNKRKGGPQQGRDKNRPAKRTRPGDREDVEEGELGGPDEDAQDGEAGDVIAEQSLSEGDDDETSDDDSTSSSGSDSD</sequence>
<dbReference type="CDD" id="cd23023">
    <property type="entry name" value="zf-HIT_BCD1"/>
    <property type="match status" value="1"/>
</dbReference>
<feature type="compositionally biased region" description="Acidic residues" evidence="7">
    <location>
        <begin position="405"/>
        <end position="416"/>
    </location>
</feature>
<evidence type="ECO:0000256" key="2">
    <source>
        <dbReference type="ARBA" id="ARBA00022771"/>
    </source>
</evidence>
<evidence type="ECO:0000259" key="8">
    <source>
        <dbReference type="PROSITE" id="PS51083"/>
    </source>
</evidence>
<evidence type="ECO:0000313" key="9">
    <source>
        <dbReference type="EMBL" id="KAF3072247.1"/>
    </source>
</evidence>
<accession>A0A9P4XHD7</accession>
<dbReference type="Gene3D" id="3.30.60.190">
    <property type="match status" value="1"/>
</dbReference>
<evidence type="ECO:0000256" key="7">
    <source>
        <dbReference type="SAM" id="MobiDB-lite"/>
    </source>
</evidence>
<dbReference type="GO" id="GO:0005634">
    <property type="term" value="C:nucleus"/>
    <property type="evidence" value="ECO:0007669"/>
    <property type="project" value="TreeGrafter"/>
</dbReference>
<protein>
    <recommendedName>
        <fullName evidence="8">HIT-type domain-containing protein</fullName>
    </recommendedName>
</protein>
<dbReference type="GO" id="GO:0070761">
    <property type="term" value="C:pre-snoRNP complex"/>
    <property type="evidence" value="ECO:0007669"/>
    <property type="project" value="TreeGrafter"/>
</dbReference>
<evidence type="ECO:0000256" key="5">
    <source>
        <dbReference type="ARBA" id="ARBA00049654"/>
    </source>
</evidence>
<keyword evidence="2 6" id="KW-0863">Zinc-finger</keyword>
<dbReference type="PROSITE" id="PS51083">
    <property type="entry name" value="ZF_HIT"/>
    <property type="match status" value="1"/>
</dbReference>
<dbReference type="GO" id="GO:0048254">
    <property type="term" value="P:snoRNA localization"/>
    <property type="evidence" value="ECO:0007669"/>
    <property type="project" value="TreeGrafter"/>
</dbReference>
<dbReference type="GO" id="GO:0000492">
    <property type="term" value="P:box C/D snoRNP assembly"/>
    <property type="evidence" value="ECO:0007669"/>
    <property type="project" value="TreeGrafter"/>
</dbReference>
<evidence type="ECO:0000313" key="10">
    <source>
        <dbReference type="Proteomes" id="UP000801864"/>
    </source>
</evidence>
<organism evidence="9 10">
    <name type="scientific">Trichoderma lentiforme</name>
    <dbReference type="NCBI Taxonomy" id="1567552"/>
    <lineage>
        <taxon>Eukaryota</taxon>
        <taxon>Fungi</taxon>
        <taxon>Dikarya</taxon>
        <taxon>Ascomycota</taxon>
        <taxon>Pezizomycotina</taxon>
        <taxon>Sordariomycetes</taxon>
        <taxon>Hypocreomycetidae</taxon>
        <taxon>Hypocreales</taxon>
        <taxon>Hypocreaceae</taxon>
        <taxon>Trichoderma</taxon>
    </lineage>
</organism>